<evidence type="ECO:0000313" key="5">
    <source>
        <dbReference type="Proteomes" id="UP001338582"/>
    </source>
</evidence>
<dbReference type="GO" id="GO:0004305">
    <property type="term" value="F:ethanolamine kinase activity"/>
    <property type="evidence" value="ECO:0007669"/>
    <property type="project" value="UniProtKB-EC"/>
</dbReference>
<organism evidence="4 5">
    <name type="scientific">Australozyma saopauloensis</name>
    <dbReference type="NCBI Taxonomy" id="291208"/>
    <lineage>
        <taxon>Eukaryota</taxon>
        <taxon>Fungi</taxon>
        <taxon>Dikarya</taxon>
        <taxon>Ascomycota</taxon>
        <taxon>Saccharomycotina</taxon>
        <taxon>Pichiomycetes</taxon>
        <taxon>Metschnikowiaceae</taxon>
        <taxon>Australozyma</taxon>
    </lineage>
</organism>
<dbReference type="GO" id="GO:0005737">
    <property type="term" value="C:cytoplasm"/>
    <property type="evidence" value="ECO:0007669"/>
    <property type="project" value="TreeGrafter"/>
</dbReference>
<dbReference type="CDD" id="cd05157">
    <property type="entry name" value="ETNK_euk"/>
    <property type="match status" value="1"/>
</dbReference>
<gene>
    <name evidence="4" type="ORF">PUMCH_001068</name>
</gene>
<dbReference type="EMBL" id="CP138894">
    <property type="protein sequence ID" value="WPK23821.1"/>
    <property type="molecule type" value="Genomic_DNA"/>
</dbReference>
<dbReference type="GeneID" id="88172136"/>
<dbReference type="AlphaFoldDB" id="A0AAX4H5N0"/>
<comment type="pathway">
    <text evidence="1">Phospholipid metabolism; phosphatidylethanolamine biosynthesis; phosphatidylethanolamine from ethanolamine: step 1/3.</text>
</comment>
<dbReference type="PANTHER" id="PTHR22603">
    <property type="entry name" value="CHOLINE/ETHANOALAMINE KINASE"/>
    <property type="match status" value="1"/>
</dbReference>
<evidence type="ECO:0000256" key="3">
    <source>
        <dbReference type="ARBA" id="ARBA00038874"/>
    </source>
</evidence>
<name>A0AAX4H5N0_9ASCO</name>
<comment type="similarity">
    <text evidence="2">Belongs to the choline/ethanolamine kinase family.</text>
</comment>
<dbReference type="GO" id="GO:0006646">
    <property type="term" value="P:phosphatidylethanolamine biosynthetic process"/>
    <property type="evidence" value="ECO:0007669"/>
    <property type="project" value="TreeGrafter"/>
</dbReference>
<dbReference type="EC" id="2.7.1.82" evidence="3"/>
<dbReference type="Pfam" id="PF01633">
    <property type="entry name" value="Choline_kinase"/>
    <property type="match status" value="1"/>
</dbReference>
<evidence type="ECO:0000313" key="4">
    <source>
        <dbReference type="EMBL" id="WPK23821.1"/>
    </source>
</evidence>
<dbReference type="Gene3D" id="3.90.1200.10">
    <property type="match status" value="1"/>
</dbReference>
<dbReference type="KEGG" id="asau:88172136"/>
<dbReference type="Proteomes" id="UP001338582">
    <property type="component" value="Chromosome 1"/>
</dbReference>
<evidence type="ECO:0000256" key="1">
    <source>
        <dbReference type="ARBA" id="ARBA00037883"/>
    </source>
</evidence>
<evidence type="ECO:0000256" key="2">
    <source>
        <dbReference type="ARBA" id="ARBA00038211"/>
    </source>
</evidence>
<dbReference type="RefSeq" id="XP_062876207.1">
    <property type="nucleotide sequence ID" value="XM_063020137.1"/>
</dbReference>
<protein>
    <recommendedName>
        <fullName evidence="3">ethanolamine kinase</fullName>
        <ecNumber evidence="3">2.7.1.82</ecNumber>
    </recommendedName>
</protein>
<dbReference type="SUPFAM" id="SSF56112">
    <property type="entry name" value="Protein kinase-like (PK-like)"/>
    <property type="match status" value="1"/>
</dbReference>
<dbReference type="InterPro" id="IPR011009">
    <property type="entry name" value="Kinase-like_dom_sf"/>
</dbReference>
<reference evidence="4 5" key="1">
    <citation type="submission" date="2023-10" db="EMBL/GenBank/DDBJ databases">
        <title>Draft Genome Sequence of Candida saopaulonensis from a very Premature Infant with Sepsis.</title>
        <authorList>
            <person name="Ning Y."/>
            <person name="Dai R."/>
            <person name="Xiao M."/>
            <person name="Xu Y."/>
            <person name="Yan Q."/>
            <person name="Zhang L."/>
        </authorList>
    </citation>
    <scope>NUCLEOTIDE SEQUENCE [LARGE SCALE GENOMIC DNA]</scope>
    <source>
        <strain evidence="4 5">19XY460</strain>
    </source>
</reference>
<accession>A0AAX4H5N0</accession>
<keyword evidence="5" id="KW-1185">Reference proteome</keyword>
<dbReference type="PANTHER" id="PTHR22603:SF66">
    <property type="entry name" value="ETHANOLAMINE KINASE"/>
    <property type="match status" value="1"/>
</dbReference>
<proteinExistence type="inferred from homology"/>
<sequence length="592" mass="67766">MSSPIYCILSAGSVHCVPVTSFNGLSKETPTKLTRIPNVDSLLDGPPTSLSILSPAILKIKNRNLLYTLNNPSLSDLESDVSRRFSNDSQTPEDEDRSFEAELESASAPVFVNKMFRLLLPKRWQVITLEASDDNGDETASNDEGYHHTSGKRNFAVPELQFKNSQLHIKIEDIDEGPKEAEIVSILNDYSTHAVYLPQYFVDLQTNLDSDYTQIRTLLTKIFPSWNLEIVVKRLTGGITNMLLSCNHKATDQTLLMRVYGQGTNLIIDRNREFVSHLVLNSLKLAPPIHARFSNGLIYGFLPGRSLEPAELSKKSIYPLIAQQLGNWHSRINCEYIEDGIEKLRKYTAGLKKHLQPDNESKEKSLKREKKHSKLLNNIWDLIEDWIMIVPATEALVKNFQSNLPDKLITADNIRDVILEEFKWLKSTLKRATKSSVVVSHCDLLSGNVIIPDDFDMDNEVEVNNLPKLVDNPIQFIDYEYMLPAPRAFDIANHFAEWQGFDCNRLLIPEPLNTNETMVTWCKGYLNNPESSQEEVDSLIHEISCYYGMPGFYWGIWAMIQSELSTIDFNYAEYSELRLEEYWIWKEKFDKN</sequence>